<dbReference type="Proteomes" id="UP000812982">
    <property type="component" value="Unassembled WGS sequence"/>
</dbReference>
<accession>A0ABS6KRV2</accession>
<organism evidence="2 3">
    <name type="scientific">[Mycobacterium] fortunisiensis</name>
    <dbReference type="NCBI Taxonomy" id="2600579"/>
    <lineage>
        <taxon>Bacteria</taxon>
        <taxon>Bacillati</taxon>
        <taxon>Actinomycetota</taxon>
        <taxon>Actinomycetes</taxon>
        <taxon>Mycobacteriales</taxon>
        <taxon>Mycobacteriaceae</taxon>
        <taxon>Mycolicibacterium</taxon>
    </lineage>
</organism>
<reference evidence="2 3" key="1">
    <citation type="journal article" date="2021" name="Sci. Rep.">
        <title>Phenotypic and genomic hallmarks of a novel, potentially pathogenic rapidly growing Mycobacterium species related to the Mycobacterium fortuitum complex.</title>
        <authorList>
            <person name="Gharbi R."/>
            <person name="Khanna V."/>
            <person name="Frigui W."/>
            <person name="Mhenni B."/>
            <person name="Brosch R."/>
            <person name="Mardassi H."/>
        </authorList>
    </citation>
    <scope>NUCLEOTIDE SEQUENCE [LARGE SCALE GENOMIC DNA]</scope>
    <source>
        <strain evidence="2 3">TNTM28</strain>
    </source>
</reference>
<proteinExistence type="predicted"/>
<comment type="caution">
    <text evidence="2">The sequence shown here is derived from an EMBL/GenBank/DDBJ whole genome shotgun (WGS) entry which is preliminary data.</text>
</comment>
<evidence type="ECO:0000259" key="1">
    <source>
        <dbReference type="Pfam" id="PF14206"/>
    </source>
</evidence>
<dbReference type="EMBL" id="VOMB01000023">
    <property type="protein sequence ID" value="MBU9766365.1"/>
    <property type="molecule type" value="Genomic_DNA"/>
</dbReference>
<dbReference type="Pfam" id="PF14206">
    <property type="entry name" value="Cys_rich_CPCC"/>
    <property type="match status" value="1"/>
</dbReference>
<protein>
    <recommendedName>
        <fullName evidence="1">Cysteine-rich CPCC domain-containing protein</fullName>
    </recommendedName>
</protein>
<evidence type="ECO:0000313" key="3">
    <source>
        <dbReference type="Proteomes" id="UP000812982"/>
    </source>
</evidence>
<feature type="domain" description="Cysteine-rich CPCC" evidence="1">
    <location>
        <begin position="2"/>
        <end position="66"/>
    </location>
</feature>
<gene>
    <name evidence="2" type="ORF">FR943_21290</name>
</gene>
<name>A0ABS6KRV2_9MYCO</name>
<sequence>MFSEPPGSYDICPICFWEDDAVQLRWPTMGGGANKVSLIEGQANYREFGSCESRLIPHVRPPQADEKIEAGWRPIDEERDRFEAWEAEPKPDWPDDMTVLYWWRPTYWKPVR</sequence>
<keyword evidence="3" id="KW-1185">Reference proteome</keyword>
<dbReference type="InterPro" id="IPR025983">
    <property type="entry name" value="Cys_rich_CPCC"/>
</dbReference>
<evidence type="ECO:0000313" key="2">
    <source>
        <dbReference type="EMBL" id="MBU9766365.1"/>
    </source>
</evidence>